<reference evidence="3 4" key="1">
    <citation type="journal article" date="2017" name="Biochemistry">
        <title>Identification of the Biosynthetic Pathway for the Antibiotic Bicyclomycin.</title>
        <authorList>
            <person name="Patteson J."/>
            <person name="Cai W."/>
            <person name="Johnson R.A."/>
            <person name="Santa Maria K."/>
            <person name="Li B."/>
        </authorList>
    </citation>
    <scope>NUCLEOTIDE SEQUENCE [LARGE SCALE GENOMIC DNA]</scope>
    <source>
        <strain evidence="3 4">ATCC 21532</strain>
    </source>
</reference>
<sequence length="237" mass="25722">MTTPMATTPTTTAEPPDTAAPGRSPDAARPGSAGEHLVQRRLGTADRAGRFYDDQVLSHLNARMREFVARQEMFFLATADRRGTCDNTFRAGPPGFLRVLDDRTLAYPEYRGNGVLASLGNIEENPHVGILLIDFCRDRIGLHVNGSARLVDDADLRSAHPALPRDEAPGRRAVVWVEVTVEEAYVHCAKHIPHLRKAADETGGDGRAWGTDDTRRKGGDFFGAAAAGKAAPASRRQ</sequence>
<dbReference type="RefSeq" id="WP_099199936.1">
    <property type="nucleotide sequence ID" value="NZ_PKFQ01000001.1"/>
</dbReference>
<dbReference type="PANTHER" id="PTHR42815:SF2">
    <property type="entry name" value="FAD-BINDING, PUTATIVE (AFU_ORTHOLOGUE AFUA_6G07600)-RELATED"/>
    <property type="match status" value="1"/>
</dbReference>
<feature type="compositionally biased region" description="Low complexity" evidence="1">
    <location>
        <begin position="1"/>
        <end position="21"/>
    </location>
</feature>
<name>A0A2G1XHG9_STRCJ</name>
<comment type="caution">
    <text evidence="3">The sequence shown here is derived from an EMBL/GenBank/DDBJ whole genome shotgun (WGS) entry which is preliminary data.</text>
</comment>
<dbReference type="Gene3D" id="2.30.110.10">
    <property type="entry name" value="Electron Transport, Fmn-binding Protein, Chain A"/>
    <property type="match status" value="1"/>
</dbReference>
<protein>
    <submittedName>
        <fullName evidence="3">Pyridoxamine 5-phosphate oxidase</fullName>
    </submittedName>
</protein>
<feature type="region of interest" description="Disordered" evidence="1">
    <location>
        <begin position="199"/>
        <end position="237"/>
    </location>
</feature>
<feature type="domain" description="Pyridoxamine 5'-phosphate oxidase N-terminal" evidence="2">
    <location>
        <begin position="61"/>
        <end position="188"/>
    </location>
</feature>
<evidence type="ECO:0000313" key="3">
    <source>
        <dbReference type="EMBL" id="PHQ50641.1"/>
    </source>
</evidence>
<evidence type="ECO:0000256" key="1">
    <source>
        <dbReference type="SAM" id="MobiDB-lite"/>
    </source>
</evidence>
<dbReference type="AlphaFoldDB" id="A0A2G1XHG9"/>
<organism evidence="3 4">
    <name type="scientific">Streptomyces cinnamoneus</name>
    <name type="common">Streptoverticillium cinnamoneum</name>
    <dbReference type="NCBI Taxonomy" id="53446"/>
    <lineage>
        <taxon>Bacteria</taxon>
        <taxon>Bacillati</taxon>
        <taxon>Actinomycetota</taxon>
        <taxon>Actinomycetes</taxon>
        <taxon>Kitasatosporales</taxon>
        <taxon>Streptomycetaceae</taxon>
        <taxon>Streptomyces</taxon>
        <taxon>Streptomyces cinnamoneus group</taxon>
    </lineage>
</organism>
<accession>A0A2G1XHG9</accession>
<dbReference type="InterPro" id="IPR012349">
    <property type="entry name" value="Split_barrel_FMN-bd"/>
</dbReference>
<feature type="compositionally biased region" description="Low complexity" evidence="1">
    <location>
        <begin position="222"/>
        <end position="237"/>
    </location>
</feature>
<dbReference type="PANTHER" id="PTHR42815">
    <property type="entry name" value="FAD-BINDING, PUTATIVE (AFU_ORTHOLOGUE AFUA_6G07600)-RELATED"/>
    <property type="match status" value="1"/>
</dbReference>
<feature type="region of interest" description="Disordered" evidence="1">
    <location>
        <begin position="1"/>
        <end position="36"/>
    </location>
</feature>
<dbReference type="Proteomes" id="UP000222531">
    <property type="component" value="Unassembled WGS sequence"/>
</dbReference>
<proteinExistence type="predicted"/>
<dbReference type="OrthoDB" id="9790331at2"/>
<dbReference type="InterPro" id="IPR011576">
    <property type="entry name" value="Pyridox_Oxase_N"/>
</dbReference>
<gene>
    <name evidence="3" type="ORF">BLA24_17750</name>
</gene>
<feature type="compositionally biased region" description="Basic and acidic residues" evidence="1">
    <location>
        <begin position="210"/>
        <end position="219"/>
    </location>
</feature>
<dbReference type="Pfam" id="PF01243">
    <property type="entry name" value="PNPOx_N"/>
    <property type="match status" value="1"/>
</dbReference>
<dbReference type="SUPFAM" id="SSF50475">
    <property type="entry name" value="FMN-binding split barrel"/>
    <property type="match status" value="1"/>
</dbReference>
<evidence type="ECO:0000259" key="2">
    <source>
        <dbReference type="Pfam" id="PF01243"/>
    </source>
</evidence>
<dbReference type="EMBL" id="NHZO01000148">
    <property type="protein sequence ID" value="PHQ50641.1"/>
    <property type="molecule type" value="Genomic_DNA"/>
</dbReference>
<keyword evidence="4" id="KW-1185">Reference proteome</keyword>
<evidence type="ECO:0000313" key="4">
    <source>
        <dbReference type="Proteomes" id="UP000222531"/>
    </source>
</evidence>